<evidence type="ECO:0000256" key="2">
    <source>
        <dbReference type="ARBA" id="ARBA00004514"/>
    </source>
</evidence>
<reference evidence="13" key="2">
    <citation type="submission" date="2012-11" db="EMBL/GenBank/DDBJ databases">
        <authorList>
            <person name="Kuo A."/>
            <person name="Curtis B.A."/>
            <person name="Tanifuji G."/>
            <person name="Burki F."/>
            <person name="Gruber A."/>
            <person name="Irimia M."/>
            <person name="Maruyama S."/>
            <person name="Arias M.C."/>
            <person name="Ball S.G."/>
            <person name="Gile G.H."/>
            <person name="Hirakawa Y."/>
            <person name="Hopkins J.F."/>
            <person name="Rensing S.A."/>
            <person name="Schmutz J."/>
            <person name="Symeonidi A."/>
            <person name="Elias M."/>
            <person name="Eveleigh R.J."/>
            <person name="Herman E.K."/>
            <person name="Klute M.J."/>
            <person name="Nakayama T."/>
            <person name="Obornik M."/>
            <person name="Reyes-Prieto A."/>
            <person name="Armbrust E.V."/>
            <person name="Aves S.J."/>
            <person name="Beiko R.G."/>
            <person name="Coutinho P."/>
            <person name="Dacks J.B."/>
            <person name="Durnford D.G."/>
            <person name="Fast N.M."/>
            <person name="Green B.R."/>
            <person name="Grisdale C."/>
            <person name="Hempe F."/>
            <person name="Henrissat B."/>
            <person name="Hoppner M.P."/>
            <person name="Ishida K.-I."/>
            <person name="Kim E."/>
            <person name="Koreny L."/>
            <person name="Kroth P.G."/>
            <person name="Liu Y."/>
            <person name="Malik S.-B."/>
            <person name="Maier U.G."/>
            <person name="McRose D."/>
            <person name="Mock T."/>
            <person name="Neilson J.A."/>
            <person name="Onodera N.T."/>
            <person name="Poole A.M."/>
            <person name="Pritham E.J."/>
            <person name="Richards T.A."/>
            <person name="Rocap G."/>
            <person name="Roy S.W."/>
            <person name="Sarai C."/>
            <person name="Schaack S."/>
            <person name="Shirato S."/>
            <person name="Slamovits C.H."/>
            <person name="Spencer D.F."/>
            <person name="Suzuki S."/>
            <person name="Worden A.Z."/>
            <person name="Zauner S."/>
            <person name="Barry K."/>
            <person name="Bell C."/>
            <person name="Bharti A.K."/>
            <person name="Crow J.A."/>
            <person name="Grimwood J."/>
            <person name="Kramer R."/>
            <person name="Lindquist E."/>
            <person name="Lucas S."/>
            <person name="Salamov A."/>
            <person name="McFadden G.I."/>
            <person name="Lane C.E."/>
            <person name="Keeling P.J."/>
            <person name="Gray M.W."/>
            <person name="Grigoriev I.V."/>
            <person name="Archibald J.M."/>
        </authorList>
    </citation>
    <scope>NUCLEOTIDE SEQUENCE</scope>
    <source>
        <strain evidence="13">CCMP2712</strain>
    </source>
</reference>
<comment type="subcellular location">
    <subcellularLocation>
        <location evidence="2">Cytoplasm</location>
        <location evidence="2">Cytosol</location>
    </subcellularLocation>
    <subcellularLocation>
        <location evidence="1 9">Nucleus</location>
    </subcellularLocation>
</comment>
<dbReference type="InterPro" id="IPR001163">
    <property type="entry name" value="Sm_dom_euk/arc"/>
</dbReference>
<dbReference type="InterPro" id="IPR027248">
    <property type="entry name" value="Sm_D2"/>
</dbReference>
<dbReference type="GO" id="GO:0003723">
    <property type="term" value="F:RNA binding"/>
    <property type="evidence" value="ECO:0007669"/>
    <property type="project" value="InterPro"/>
</dbReference>
<dbReference type="InterPro" id="IPR047575">
    <property type="entry name" value="Sm"/>
</dbReference>
<dbReference type="GeneID" id="17299555"/>
<dbReference type="GO" id="GO:0030532">
    <property type="term" value="C:small nuclear ribonucleoprotein complex"/>
    <property type="evidence" value="ECO:0007669"/>
    <property type="project" value="InterPro"/>
</dbReference>
<feature type="domain" description="Sm" evidence="10">
    <location>
        <begin position="14"/>
        <end position="99"/>
    </location>
</feature>
<keyword evidence="5 9" id="KW-0507">mRNA processing</keyword>
<dbReference type="PANTHER" id="PTHR12777">
    <property type="entry name" value="SMALL NUCLEAR RIBONUCLEOPROTEIN SM D2"/>
    <property type="match status" value="1"/>
</dbReference>
<organism evidence="11">
    <name type="scientific">Guillardia theta (strain CCMP2712)</name>
    <name type="common">Cryptophyte</name>
    <dbReference type="NCBI Taxonomy" id="905079"/>
    <lineage>
        <taxon>Eukaryota</taxon>
        <taxon>Cryptophyceae</taxon>
        <taxon>Pyrenomonadales</taxon>
        <taxon>Geminigeraceae</taxon>
        <taxon>Guillardia</taxon>
    </lineage>
</organism>
<dbReference type="EnsemblProtists" id="EKX42811">
    <property type="protein sequence ID" value="EKX42811"/>
    <property type="gene ID" value="GUITHDRAFT_153446"/>
</dbReference>
<dbReference type="CDD" id="cd01720">
    <property type="entry name" value="Sm_D2"/>
    <property type="match status" value="1"/>
</dbReference>
<gene>
    <name evidence="11" type="ORF">GUITHDRAFT_153446</name>
</gene>
<dbReference type="GO" id="GO:0005829">
    <property type="term" value="C:cytosol"/>
    <property type="evidence" value="ECO:0007669"/>
    <property type="project" value="UniProtKB-SubCell"/>
</dbReference>
<comment type="similarity">
    <text evidence="3 9">Belongs to the snRNP core protein family.</text>
</comment>
<dbReference type="OrthoDB" id="437526at2759"/>
<evidence type="ECO:0000256" key="9">
    <source>
        <dbReference type="RuleBase" id="RU365051"/>
    </source>
</evidence>
<dbReference type="GO" id="GO:0006397">
    <property type="term" value="P:mRNA processing"/>
    <property type="evidence" value="ECO:0007669"/>
    <property type="project" value="UniProtKB-KW"/>
</dbReference>
<evidence type="ECO:0000313" key="12">
    <source>
        <dbReference type="EnsemblProtists" id="EKX42811"/>
    </source>
</evidence>
<dbReference type="eggNOG" id="KOG3459">
    <property type="taxonomic scope" value="Eukaryota"/>
</dbReference>
<dbReference type="OMA" id="DVKEMWT"/>
<dbReference type="SUPFAM" id="SSF50182">
    <property type="entry name" value="Sm-like ribonucleoproteins"/>
    <property type="match status" value="1"/>
</dbReference>
<name>L1J2U1_GUITC</name>
<keyword evidence="13" id="KW-1185">Reference proteome</keyword>
<sequence length="99" mass="11220">MAEEGKEDFSAGPLSLLADSVRKNCQVLINCRNNRKLLARVKAFDRHCNMVLENVKEMWTEAPRTGKGKAKSKPVNKDRFISKMFLRGDSVIMVLKNPV</sequence>
<reference evidence="12" key="3">
    <citation type="submission" date="2016-03" db="UniProtKB">
        <authorList>
            <consortium name="EnsemblProtists"/>
        </authorList>
    </citation>
    <scope>IDENTIFICATION</scope>
</reference>
<dbReference type="HOGENOM" id="CLU_076902_2_1_1"/>
<keyword evidence="4" id="KW-0963">Cytoplasm</keyword>
<keyword evidence="7 9" id="KW-0539">Nucleus</keyword>
<dbReference type="STRING" id="905079.L1J2U1"/>
<dbReference type="GO" id="GO:0008380">
    <property type="term" value="P:RNA splicing"/>
    <property type="evidence" value="ECO:0007669"/>
    <property type="project" value="UniProtKB-KW"/>
</dbReference>
<keyword evidence="8 9" id="KW-0687">Ribonucleoprotein</keyword>
<evidence type="ECO:0000256" key="1">
    <source>
        <dbReference type="ARBA" id="ARBA00004123"/>
    </source>
</evidence>
<evidence type="ECO:0000256" key="3">
    <source>
        <dbReference type="ARBA" id="ARBA00008146"/>
    </source>
</evidence>
<dbReference type="KEGG" id="gtt:GUITHDRAFT_153446"/>
<protein>
    <recommendedName>
        <fullName evidence="9">Small nuclear ribonucleoprotein Sm D2</fullName>
        <shortName evidence="9">Sm-D2</shortName>
    </recommendedName>
    <alternativeName>
        <fullName evidence="9">snRNP core protein D2</fullName>
    </alternativeName>
</protein>
<evidence type="ECO:0000256" key="5">
    <source>
        <dbReference type="ARBA" id="ARBA00022664"/>
    </source>
</evidence>
<dbReference type="PaxDb" id="55529-EKX42811"/>
<accession>L1J2U1</accession>
<dbReference type="Proteomes" id="UP000011087">
    <property type="component" value="Unassembled WGS sequence"/>
</dbReference>
<evidence type="ECO:0000256" key="4">
    <source>
        <dbReference type="ARBA" id="ARBA00022490"/>
    </source>
</evidence>
<dbReference type="RefSeq" id="XP_005829791.1">
    <property type="nucleotide sequence ID" value="XM_005829734.1"/>
</dbReference>
<evidence type="ECO:0000256" key="7">
    <source>
        <dbReference type="ARBA" id="ARBA00023242"/>
    </source>
</evidence>
<dbReference type="PROSITE" id="PS52002">
    <property type="entry name" value="SM"/>
    <property type="match status" value="1"/>
</dbReference>
<dbReference type="Gene3D" id="2.30.30.100">
    <property type="match status" value="1"/>
</dbReference>
<evidence type="ECO:0000313" key="13">
    <source>
        <dbReference type="Proteomes" id="UP000011087"/>
    </source>
</evidence>
<keyword evidence="6 9" id="KW-0508">mRNA splicing</keyword>
<dbReference type="FunFam" id="2.30.30.100:FF:000020">
    <property type="entry name" value="Small nuclear ribonucleoprotein Sm D2"/>
    <property type="match status" value="1"/>
</dbReference>
<dbReference type="Pfam" id="PF01423">
    <property type="entry name" value="LSM"/>
    <property type="match status" value="1"/>
</dbReference>
<dbReference type="SMART" id="SM00651">
    <property type="entry name" value="Sm"/>
    <property type="match status" value="1"/>
</dbReference>
<dbReference type="AlphaFoldDB" id="L1J2U1"/>
<evidence type="ECO:0000259" key="10">
    <source>
        <dbReference type="PROSITE" id="PS52002"/>
    </source>
</evidence>
<dbReference type="EMBL" id="JH993014">
    <property type="protein sequence ID" value="EKX42811.1"/>
    <property type="molecule type" value="Genomic_DNA"/>
</dbReference>
<evidence type="ECO:0000313" key="11">
    <source>
        <dbReference type="EMBL" id="EKX42811.1"/>
    </source>
</evidence>
<evidence type="ECO:0000256" key="6">
    <source>
        <dbReference type="ARBA" id="ARBA00023187"/>
    </source>
</evidence>
<evidence type="ECO:0000256" key="8">
    <source>
        <dbReference type="ARBA" id="ARBA00023274"/>
    </source>
</evidence>
<dbReference type="InterPro" id="IPR010920">
    <property type="entry name" value="LSM_dom_sf"/>
</dbReference>
<proteinExistence type="inferred from homology"/>
<reference evidence="11 13" key="1">
    <citation type="journal article" date="2012" name="Nature">
        <title>Algal genomes reveal evolutionary mosaicism and the fate of nucleomorphs.</title>
        <authorList>
            <consortium name="DOE Joint Genome Institute"/>
            <person name="Curtis B.A."/>
            <person name="Tanifuji G."/>
            <person name="Burki F."/>
            <person name="Gruber A."/>
            <person name="Irimia M."/>
            <person name="Maruyama S."/>
            <person name="Arias M.C."/>
            <person name="Ball S.G."/>
            <person name="Gile G.H."/>
            <person name="Hirakawa Y."/>
            <person name="Hopkins J.F."/>
            <person name="Kuo A."/>
            <person name="Rensing S.A."/>
            <person name="Schmutz J."/>
            <person name="Symeonidi A."/>
            <person name="Elias M."/>
            <person name="Eveleigh R.J."/>
            <person name="Herman E.K."/>
            <person name="Klute M.J."/>
            <person name="Nakayama T."/>
            <person name="Obornik M."/>
            <person name="Reyes-Prieto A."/>
            <person name="Armbrust E.V."/>
            <person name="Aves S.J."/>
            <person name="Beiko R.G."/>
            <person name="Coutinho P."/>
            <person name="Dacks J.B."/>
            <person name="Durnford D.G."/>
            <person name="Fast N.M."/>
            <person name="Green B.R."/>
            <person name="Grisdale C.J."/>
            <person name="Hempel F."/>
            <person name="Henrissat B."/>
            <person name="Hoppner M.P."/>
            <person name="Ishida K."/>
            <person name="Kim E."/>
            <person name="Koreny L."/>
            <person name="Kroth P.G."/>
            <person name="Liu Y."/>
            <person name="Malik S.B."/>
            <person name="Maier U.G."/>
            <person name="McRose D."/>
            <person name="Mock T."/>
            <person name="Neilson J.A."/>
            <person name="Onodera N.T."/>
            <person name="Poole A.M."/>
            <person name="Pritham E.J."/>
            <person name="Richards T.A."/>
            <person name="Rocap G."/>
            <person name="Roy S.W."/>
            <person name="Sarai C."/>
            <person name="Schaack S."/>
            <person name="Shirato S."/>
            <person name="Slamovits C.H."/>
            <person name="Spencer D.F."/>
            <person name="Suzuki S."/>
            <person name="Worden A.Z."/>
            <person name="Zauner S."/>
            <person name="Barry K."/>
            <person name="Bell C."/>
            <person name="Bharti A.K."/>
            <person name="Crow J.A."/>
            <person name="Grimwood J."/>
            <person name="Kramer R."/>
            <person name="Lindquist E."/>
            <person name="Lucas S."/>
            <person name="Salamov A."/>
            <person name="McFadden G.I."/>
            <person name="Lane C.E."/>
            <person name="Keeling P.J."/>
            <person name="Gray M.W."/>
            <person name="Grigoriev I.V."/>
            <person name="Archibald J.M."/>
        </authorList>
    </citation>
    <scope>NUCLEOTIDE SEQUENCE</scope>
    <source>
        <strain evidence="11 13">CCMP2712</strain>
    </source>
</reference>